<evidence type="ECO:0000256" key="2">
    <source>
        <dbReference type="ARBA" id="ARBA00023002"/>
    </source>
</evidence>
<dbReference type="SUPFAM" id="SSF51735">
    <property type="entry name" value="NAD(P)-binding Rossmann-fold domains"/>
    <property type="match status" value="1"/>
</dbReference>
<dbReference type="Pfam" id="PF00389">
    <property type="entry name" value="2-Hacid_dh"/>
    <property type="match status" value="1"/>
</dbReference>
<dbReference type="RefSeq" id="XP_018190527.1">
    <property type="nucleotide sequence ID" value="XM_018336744.1"/>
</dbReference>
<sequence length="350" mass="37808">MEEEHIIAPDVCYHEMPAFAIPHRLTTYSNLADECKDAHEISNRLKDATIIVTSSVPISASTIARCPHLKLIVLSSVGYDHVDIEACRSRGIRVCNTPSAYTDAVAEHCIALYFSVKRRIPLMHQWTLDGNWVKDPTGCGPFEGYVPRACRQEVLGVVGYGGIGKAIARIATSLGMTTLIAERREPPHNHSSHSQSQQTPSSGNSKQPRAGRVAFEEVLKTCTVLALACPLDDSTRNTLTERELSMMQPHAIIINVARGGVVNEADIAKALQMRRIAGYATDVFSKEPASSSSEDPNPLLAGTAGTAGTVPNIVLSPHVAWYSQSSVKNMRATIKANVEAFVAGSPINVV</sequence>
<evidence type="ECO:0008006" key="10">
    <source>
        <dbReference type="Google" id="ProtNLM"/>
    </source>
</evidence>
<dbReference type="GeneID" id="28901881"/>
<evidence type="ECO:0000259" key="6">
    <source>
        <dbReference type="Pfam" id="PF00389"/>
    </source>
</evidence>
<name>A0A165IJ93_XYLHT</name>
<dbReference type="InParanoid" id="A0A165IJ93"/>
<dbReference type="OrthoDB" id="298012at2759"/>
<evidence type="ECO:0000313" key="9">
    <source>
        <dbReference type="Proteomes" id="UP000076632"/>
    </source>
</evidence>
<evidence type="ECO:0000256" key="1">
    <source>
        <dbReference type="ARBA" id="ARBA00005854"/>
    </source>
</evidence>
<dbReference type="GO" id="GO:0051287">
    <property type="term" value="F:NAD binding"/>
    <property type="evidence" value="ECO:0007669"/>
    <property type="project" value="InterPro"/>
</dbReference>
<dbReference type="STRING" id="1328760.A0A165IJ93"/>
<dbReference type="AlphaFoldDB" id="A0A165IJ93"/>
<dbReference type="Proteomes" id="UP000076632">
    <property type="component" value="Unassembled WGS sequence"/>
</dbReference>
<protein>
    <recommendedName>
        <fullName evidence="10">Glycerate dehydrogenase</fullName>
    </recommendedName>
</protein>
<dbReference type="PANTHER" id="PTHR43761">
    <property type="entry name" value="D-ISOMER SPECIFIC 2-HYDROXYACID DEHYDROGENASE FAMILY PROTEIN (AFU_ORTHOLOGUE AFUA_1G13630)"/>
    <property type="match status" value="1"/>
</dbReference>
<evidence type="ECO:0000256" key="5">
    <source>
        <dbReference type="SAM" id="MobiDB-lite"/>
    </source>
</evidence>
<dbReference type="InterPro" id="IPR006140">
    <property type="entry name" value="D-isomer_DH_NAD-bd"/>
</dbReference>
<dbReference type="Pfam" id="PF02826">
    <property type="entry name" value="2-Hacid_dh_C"/>
    <property type="match status" value="1"/>
</dbReference>
<reference evidence="8 9" key="1">
    <citation type="journal article" date="2016" name="Fungal Biol.">
        <title>The genome of Xylona heveae provides a window into fungal endophytism.</title>
        <authorList>
            <person name="Gazis R."/>
            <person name="Kuo A."/>
            <person name="Riley R."/>
            <person name="LaButti K."/>
            <person name="Lipzen A."/>
            <person name="Lin J."/>
            <person name="Amirebrahimi M."/>
            <person name="Hesse C.N."/>
            <person name="Spatafora J.W."/>
            <person name="Henrissat B."/>
            <person name="Hainaut M."/>
            <person name="Grigoriev I.V."/>
            <person name="Hibbett D.S."/>
        </authorList>
    </citation>
    <scope>NUCLEOTIDE SEQUENCE [LARGE SCALE GENOMIC DNA]</scope>
    <source>
        <strain evidence="8 9">TC161</strain>
    </source>
</reference>
<feature type="compositionally biased region" description="Low complexity" evidence="5">
    <location>
        <begin position="192"/>
        <end position="202"/>
    </location>
</feature>
<evidence type="ECO:0000313" key="8">
    <source>
        <dbReference type="EMBL" id="KZF24972.1"/>
    </source>
</evidence>
<evidence type="ECO:0000256" key="3">
    <source>
        <dbReference type="ARBA" id="ARBA00023027"/>
    </source>
</evidence>
<evidence type="ECO:0000256" key="4">
    <source>
        <dbReference type="RuleBase" id="RU003719"/>
    </source>
</evidence>
<dbReference type="InterPro" id="IPR050418">
    <property type="entry name" value="D-iso_2-hydroxyacid_DH_PdxB"/>
</dbReference>
<dbReference type="SUPFAM" id="SSF52283">
    <property type="entry name" value="Formate/glycerate dehydrogenase catalytic domain-like"/>
    <property type="match status" value="1"/>
</dbReference>
<dbReference type="InterPro" id="IPR006139">
    <property type="entry name" value="D-isomer_2_OHA_DH_cat_dom"/>
</dbReference>
<comment type="similarity">
    <text evidence="1 4">Belongs to the D-isomer specific 2-hydroxyacid dehydrogenase family.</text>
</comment>
<evidence type="ECO:0000259" key="7">
    <source>
        <dbReference type="Pfam" id="PF02826"/>
    </source>
</evidence>
<dbReference type="InterPro" id="IPR036291">
    <property type="entry name" value="NAD(P)-bd_dom_sf"/>
</dbReference>
<dbReference type="GO" id="GO:0016616">
    <property type="term" value="F:oxidoreductase activity, acting on the CH-OH group of donors, NAD or NADP as acceptor"/>
    <property type="evidence" value="ECO:0007669"/>
    <property type="project" value="InterPro"/>
</dbReference>
<feature type="domain" description="D-isomer specific 2-hydroxyacid dehydrogenase catalytic" evidence="6">
    <location>
        <begin position="37"/>
        <end position="350"/>
    </location>
</feature>
<feature type="region of interest" description="Disordered" evidence="5">
    <location>
        <begin position="185"/>
        <end position="210"/>
    </location>
</feature>
<dbReference type="OMA" id="CLEECHC"/>
<dbReference type="EMBL" id="KV407455">
    <property type="protein sequence ID" value="KZF24972.1"/>
    <property type="molecule type" value="Genomic_DNA"/>
</dbReference>
<accession>A0A165IJ93</accession>
<keyword evidence="3" id="KW-0520">NAD</keyword>
<organism evidence="8 9">
    <name type="scientific">Xylona heveae (strain CBS 132557 / TC161)</name>
    <dbReference type="NCBI Taxonomy" id="1328760"/>
    <lineage>
        <taxon>Eukaryota</taxon>
        <taxon>Fungi</taxon>
        <taxon>Dikarya</taxon>
        <taxon>Ascomycota</taxon>
        <taxon>Pezizomycotina</taxon>
        <taxon>Xylonomycetes</taxon>
        <taxon>Xylonales</taxon>
        <taxon>Xylonaceae</taxon>
        <taxon>Xylona</taxon>
    </lineage>
</organism>
<keyword evidence="2 4" id="KW-0560">Oxidoreductase</keyword>
<keyword evidence="9" id="KW-1185">Reference proteome</keyword>
<feature type="domain" description="D-isomer specific 2-hydroxyacid dehydrogenase NAD-binding" evidence="7">
    <location>
        <begin position="110"/>
        <end position="320"/>
    </location>
</feature>
<dbReference type="PANTHER" id="PTHR43761:SF1">
    <property type="entry name" value="D-ISOMER SPECIFIC 2-HYDROXYACID DEHYDROGENASE CATALYTIC DOMAIN-CONTAINING PROTEIN-RELATED"/>
    <property type="match status" value="1"/>
</dbReference>
<proteinExistence type="inferred from homology"/>
<dbReference type="Gene3D" id="3.40.50.720">
    <property type="entry name" value="NAD(P)-binding Rossmann-like Domain"/>
    <property type="match status" value="2"/>
</dbReference>
<gene>
    <name evidence="8" type="ORF">L228DRAFT_59289</name>
</gene>